<proteinExistence type="predicted"/>
<evidence type="ECO:0000313" key="2">
    <source>
        <dbReference type="EMBL" id="EER39739.1"/>
    </source>
</evidence>
<evidence type="ECO:0000256" key="1">
    <source>
        <dbReference type="SAM" id="MobiDB-lite"/>
    </source>
</evidence>
<dbReference type="HOGENOM" id="CLU_2319708_0_0_1"/>
<feature type="compositionally biased region" description="Low complexity" evidence="1">
    <location>
        <begin position="11"/>
        <end position="22"/>
    </location>
</feature>
<name>C6HIS7_AJECH</name>
<dbReference type="VEuPathDB" id="FungiDB:HCDG_05961"/>
<dbReference type="Proteomes" id="UP000002624">
    <property type="component" value="Unassembled WGS sequence"/>
</dbReference>
<gene>
    <name evidence="2" type="ORF">HCDG_05961</name>
</gene>
<accession>C6HIS7</accession>
<reference evidence="3" key="1">
    <citation type="submission" date="2009-05" db="EMBL/GenBank/DDBJ databases">
        <title>The genome sequence of Ajellomyces capsulatus strain H143.</title>
        <authorList>
            <person name="Champion M."/>
            <person name="Cuomo C.A."/>
            <person name="Ma L.-J."/>
            <person name="Henn M.R."/>
            <person name="Sil A."/>
            <person name="Goldman B."/>
            <person name="Young S.K."/>
            <person name="Kodira C.D."/>
            <person name="Zeng Q."/>
            <person name="Koehrsen M."/>
            <person name="Alvarado L."/>
            <person name="Berlin A.M."/>
            <person name="Borenstein D."/>
            <person name="Chen Z."/>
            <person name="Engels R."/>
            <person name="Freedman E."/>
            <person name="Gellesch M."/>
            <person name="Goldberg J."/>
            <person name="Griggs A."/>
            <person name="Gujja S."/>
            <person name="Heiman D.I."/>
            <person name="Hepburn T.A."/>
            <person name="Howarth C."/>
            <person name="Jen D."/>
            <person name="Larson L."/>
            <person name="Lewis B."/>
            <person name="Mehta T."/>
            <person name="Park D."/>
            <person name="Pearson M."/>
            <person name="Roberts A."/>
            <person name="Saif S."/>
            <person name="Shea T.D."/>
            <person name="Shenoy N."/>
            <person name="Sisk P."/>
            <person name="Stolte C."/>
            <person name="Sykes S."/>
            <person name="Walk T."/>
            <person name="White J."/>
            <person name="Yandava C."/>
            <person name="Klein B."/>
            <person name="McEwen J.G."/>
            <person name="Puccia R."/>
            <person name="Goldman G.H."/>
            <person name="Felipe M.S."/>
            <person name="Nino-Vega G."/>
            <person name="San-Blas G."/>
            <person name="Taylor J.W."/>
            <person name="Mendoza L."/>
            <person name="Galagan J.E."/>
            <person name="Nusbaum C."/>
            <person name="Birren B.W."/>
        </authorList>
    </citation>
    <scope>NUCLEOTIDE SEQUENCE [LARGE SCALE GENOMIC DNA]</scope>
    <source>
        <strain evidence="3">H143</strain>
    </source>
</reference>
<evidence type="ECO:0000313" key="3">
    <source>
        <dbReference type="Proteomes" id="UP000002624"/>
    </source>
</evidence>
<dbReference type="EMBL" id="GG692428">
    <property type="protein sequence ID" value="EER39739.1"/>
    <property type="molecule type" value="Genomic_DNA"/>
</dbReference>
<protein>
    <submittedName>
        <fullName evidence="2">Uncharacterized protein</fullName>
    </submittedName>
</protein>
<feature type="region of interest" description="Disordered" evidence="1">
    <location>
        <begin position="1"/>
        <end position="33"/>
    </location>
</feature>
<dbReference type="AlphaFoldDB" id="C6HIS7"/>
<organism evidence="2 3">
    <name type="scientific">Ajellomyces capsulatus (strain H143)</name>
    <name type="common">Darling's disease fungus</name>
    <name type="synonym">Histoplasma capsulatum</name>
    <dbReference type="NCBI Taxonomy" id="544712"/>
    <lineage>
        <taxon>Eukaryota</taxon>
        <taxon>Fungi</taxon>
        <taxon>Dikarya</taxon>
        <taxon>Ascomycota</taxon>
        <taxon>Pezizomycotina</taxon>
        <taxon>Eurotiomycetes</taxon>
        <taxon>Eurotiomycetidae</taxon>
        <taxon>Onygenales</taxon>
        <taxon>Ajellomycetaceae</taxon>
        <taxon>Histoplasma</taxon>
    </lineage>
</organism>
<sequence>MSGRSSIGQRSLAISSSRSADSAKGRIVAAKRPSQGWMMPAEAATTGRSAAIAHAQCPMSNVLAAGHGTWLCFGPRGCMIDCLDLIPRSYGMIAEPGTE</sequence>